<proteinExistence type="inferred from homology"/>
<dbReference type="OrthoDB" id="379794at2759"/>
<dbReference type="PANTHER" id="PTHR13255:SF0">
    <property type="entry name" value="ATAXIN-10"/>
    <property type="match status" value="1"/>
</dbReference>
<keyword evidence="3" id="KW-0131">Cell cycle</keyword>
<dbReference type="InterPro" id="IPR019156">
    <property type="entry name" value="Ataxin-10_domain"/>
</dbReference>
<comment type="function">
    <text evidence="4">May play a role in the regulation of cytokinesis.</text>
</comment>
<dbReference type="SUPFAM" id="SSF48371">
    <property type="entry name" value="ARM repeat"/>
    <property type="match status" value="1"/>
</dbReference>
<feature type="compositionally biased region" description="Low complexity" evidence="7">
    <location>
        <begin position="474"/>
        <end position="483"/>
    </location>
</feature>
<comment type="caution">
    <text evidence="9">The sequence shown here is derived from an EMBL/GenBank/DDBJ whole genome shotgun (WGS) entry which is preliminary data.</text>
</comment>
<dbReference type="Pfam" id="PF09759">
    <property type="entry name" value="Atx10homo_assoc"/>
    <property type="match status" value="1"/>
</dbReference>
<dbReference type="GO" id="GO:0051301">
    <property type="term" value="P:cell division"/>
    <property type="evidence" value="ECO:0007669"/>
    <property type="project" value="UniProtKB-KW"/>
</dbReference>
<evidence type="ECO:0000259" key="8">
    <source>
        <dbReference type="Pfam" id="PF09759"/>
    </source>
</evidence>
<feature type="region of interest" description="Disordered" evidence="7">
    <location>
        <begin position="460"/>
        <end position="485"/>
    </location>
</feature>
<dbReference type="Proteomes" id="UP000559256">
    <property type="component" value="Unassembled WGS sequence"/>
</dbReference>
<dbReference type="InterPro" id="IPR051374">
    <property type="entry name" value="Ataxin-10/CTR86_families"/>
</dbReference>
<comment type="similarity">
    <text evidence="1">Belongs to the ataxin-10 family.</text>
</comment>
<dbReference type="Gene3D" id="1.25.10.10">
    <property type="entry name" value="Leucine-rich Repeat Variant"/>
    <property type="match status" value="1"/>
</dbReference>
<protein>
    <recommendedName>
        <fullName evidence="5">Ataxin-10 homolog</fullName>
    </recommendedName>
    <alternativeName>
        <fullName evidence="6">Copper transport protein 86</fullName>
    </alternativeName>
</protein>
<feature type="domain" description="Ataxin-10" evidence="8">
    <location>
        <begin position="491"/>
        <end position="567"/>
    </location>
</feature>
<gene>
    <name evidence="9" type="ORF">D9758_006039</name>
</gene>
<dbReference type="AlphaFoldDB" id="A0A8H5DAL8"/>
<evidence type="ECO:0000256" key="2">
    <source>
        <dbReference type="ARBA" id="ARBA00022618"/>
    </source>
</evidence>
<evidence type="ECO:0000256" key="4">
    <source>
        <dbReference type="ARBA" id="ARBA00044746"/>
    </source>
</evidence>
<organism evidence="9 10">
    <name type="scientific">Tetrapyrgos nigripes</name>
    <dbReference type="NCBI Taxonomy" id="182062"/>
    <lineage>
        <taxon>Eukaryota</taxon>
        <taxon>Fungi</taxon>
        <taxon>Dikarya</taxon>
        <taxon>Basidiomycota</taxon>
        <taxon>Agaricomycotina</taxon>
        <taxon>Agaricomycetes</taxon>
        <taxon>Agaricomycetidae</taxon>
        <taxon>Agaricales</taxon>
        <taxon>Marasmiineae</taxon>
        <taxon>Marasmiaceae</taxon>
        <taxon>Tetrapyrgos</taxon>
    </lineage>
</organism>
<evidence type="ECO:0000256" key="1">
    <source>
        <dbReference type="ARBA" id="ARBA00008384"/>
    </source>
</evidence>
<evidence type="ECO:0000256" key="5">
    <source>
        <dbReference type="ARBA" id="ARBA00044801"/>
    </source>
</evidence>
<accession>A0A8H5DAL8</accession>
<dbReference type="InterPro" id="IPR016024">
    <property type="entry name" value="ARM-type_fold"/>
</dbReference>
<reference evidence="9 10" key="1">
    <citation type="journal article" date="2020" name="ISME J.">
        <title>Uncovering the hidden diversity of litter-decomposition mechanisms in mushroom-forming fungi.</title>
        <authorList>
            <person name="Floudas D."/>
            <person name="Bentzer J."/>
            <person name="Ahren D."/>
            <person name="Johansson T."/>
            <person name="Persson P."/>
            <person name="Tunlid A."/>
        </authorList>
    </citation>
    <scope>NUCLEOTIDE SEQUENCE [LARGE SCALE GENOMIC DNA]</scope>
    <source>
        <strain evidence="9 10">CBS 291.85</strain>
    </source>
</reference>
<sequence>MSGLSSSLQGLLDQFRDLCLSFDVNSPKKRTNLAGVLDAIAIELASSEEARKHIGSDDTGLWTNISKLWRSLARAQLTFWDGDSDGDDEDRQDGSTSAQGCSFSQFCVSLSRFIRNLVAAVPANQNKAFESEPDIRRLLHYYTSWTSMEDQDAVLAARILTQTLANIITGNNALMSTLWETYLNLPEDQVVLMRLMLSRDDRTLVAAMTLVKNCIADSRTRAKMLTRTTIGSRLCVSLLDNMVKLYEADEGSDGGKAFDTGYEIFTRIFEAGLLPELYSRLNIEGEIVTPHQTTLLKLLDSYLQSTPVLTSSPNPKVKTTHVKLTPMLTKCFFGLSSYAQTAIRRALRPSEAELVSPTASPISLPTPHSHNIFLPAELDVMLPKVCEAIVLVTQCMVSIILASEDARVSPDPELGPVESLQDYFNNQNSSDGVGLVENLIGLLRLLDRFLPRINFGKPVETPRNTSSRSHEDCSTSQPSPQQPGSLGFSYLKRDLVRLLGILCHERLAVQDRVRSCSGIEVVLNLCVVDERNPYLREHAIFALHNLLEGNAANQAVVDEIKPLGQWDENGVLVDSPGATRK</sequence>
<dbReference type="InterPro" id="IPR011989">
    <property type="entry name" value="ARM-like"/>
</dbReference>
<dbReference type="PANTHER" id="PTHR13255">
    <property type="entry name" value="ATAXIN-10"/>
    <property type="match status" value="1"/>
</dbReference>
<evidence type="ECO:0000313" key="9">
    <source>
        <dbReference type="EMBL" id="KAF5355327.1"/>
    </source>
</evidence>
<keyword evidence="2" id="KW-0132">Cell division</keyword>
<evidence type="ECO:0000256" key="6">
    <source>
        <dbReference type="ARBA" id="ARBA00044805"/>
    </source>
</evidence>
<evidence type="ECO:0000256" key="7">
    <source>
        <dbReference type="SAM" id="MobiDB-lite"/>
    </source>
</evidence>
<dbReference type="EMBL" id="JAACJM010000057">
    <property type="protein sequence ID" value="KAF5355327.1"/>
    <property type="molecule type" value="Genomic_DNA"/>
</dbReference>
<name>A0A8H5DAL8_9AGAR</name>
<evidence type="ECO:0000256" key="3">
    <source>
        <dbReference type="ARBA" id="ARBA00023306"/>
    </source>
</evidence>
<dbReference type="GO" id="GO:0005829">
    <property type="term" value="C:cytosol"/>
    <property type="evidence" value="ECO:0007669"/>
    <property type="project" value="TreeGrafter"/>
</dbReference>
<evidence type="ECO:0000313" key="10">
    <source>
        <dbReference type="Proteomes" id="UP000559256"/>
    </source>
</evidence>
<keyword evidence="10" id="KW-1185">Reference proteome</keyword>